<feature type="region of interest" description="Disordered" evidence="1">
    <location>
        <begin position="259"/>
        <end position="293"/>
    </location>
</feature>
<evidence type="ECO:0000256" key="1">
    <source>
        <dbReference type="SAM" id="MobiDB-lite"/>
    </source>
</evidence>
<feature type="non-terminal residue" evidence="2">
    <location>
        <position position="1"/>
    </location>
</feature>
<sequence length="293" mass="31688">MYFREPKPKRRNIIKMDPDCAICGAPAEMACECEAKGLDVAMKQAEDKVMKDMYFQIRQWVRSHAQDHILDYFRMLSDQRKTQHSEHLDQLTNHAYHYYNAPPHPQHLADAQRQLKEGIDEDWKASVELYPEVLEYFFNLVELSLPSNDDPVVSDPPFKASPQRKPPQRRVGPPPGTGGGAPGGPVGGRGGRGGGGGGGGPGSAFYENSQAVTPMHYGMNGAMNGAMNGPMNGMGAMNGMNGRMGAMNGMGAMGGMGGMNGLDPAHLPSRTPPPPGVGRHDRHTPGPGNRRST</sequence>
<feature type="compositionally biased region" description="Low complexity" evidence="1">
    <location>
        <begin position="148"/>
        <end position="157"/>
    </location>
</feature>
<reference evidence="3" key="1">
    <citation type="submission" date="2019-06" db="EMBL/GenBank/DDBJ databases">
        <authorList>
            <person name="Broberg M."/>
        </authorList>
    </citation>
    <scope>NUCLEOTIDE SEQUENCE [LARGE SCALE GENOMIC DNA]</scope>
</reference>
<organism evidence="2 3">
    <name type="scientific">Clonostachys byssicola</name>
    <dbReference type="NCBI Taxonomy" id="160290"/>
    <lineage>
        <taxon>Eukaryota</taxon>
        <taxon>Fungi</taxon>
        <taxon>Dikarya</taxon>
        <taxon>Ascomycota</taxon>
        <taxon>Pezizomycotina</taxon>
        <taxon>Sordariomycetes</taxon>
        <taxon>Hypocreomycetidae</taxon>
        <taxon>Hypocreales</taxon>
        <taxon>Bionectriaceae</taxon>
        <taxon>Clonostachys</taxon>
    </lineage>
</organism>
<protein>
    <submittedName>
        <fullName evidence="2">Uncharacterized protein</fullName>
    </submittedName>
</protein>
<comment type="caution">
    <text evidence="2">The sequence shown here is derived from an EMBL/GenBank/DDBJ whole genome shotgun (WGS) entry which is preliminary data.</text>
</comment>
<evidence type="ECO:0000313" key="3">
    <source>
        <dbReference type="Proteomes" id="UP000754883"/>
    </source>
</evidence>
<accession>A0A9N9Y8M3</accession>
<dbReference type="OrthoDB" id="5409477at2759"/>
<dbReference type="EMBL" id="CABFNO020001546">
    <property type="protein sequence ID" value="CAG9997539.1"/>
    <property type="molecule type" value="Genomic_DNA"/>
</dbReference>
<name>A0A9N9Y8M3_9HYPO</name>
<keyword evidence="3" id="KW-1185">Reference proteome</keyword>
<gene>
    <name evidence="2" type="ORF">CBYS24578_00003185</name>
</gene>
<feature type="compositionally biased region" description="Gly residues" evidence="1">
    <location>
        <begin position="177"/>
        <end position="202"/>
    </location>
</feature>
<dbReference type="Proteomes" id="UP000754883">
    <property type="component" value="Unassembled WGS sequence"/>
</dbReference>
<feature type="region of interest" description="Disordered" evidence="1">
    <location>
        <begin position="148"/>
        <end position="207"/>
    </location>
</feature>
<evidence type="ECO:0000313" key="2">
    <source>
        <dbReference type="EMBL" id="CAG9997539.1"/>
    </source>
</evidence>
<reference evidence="2 3" key="2">
    <citation type="submission" date="2021-10" db="EMBL/GenBank/DDBJ databases">
        <authorList>
            <person name="Piombo E."/>
        </authorList>
    </citation>
    <scope>NUCLEOTIDE SEQUENCE [LARGE SCALE GENOMIC DNA]</scope>
</reference>
<dbReference type="AlphaFoldDB" id="A0A9N9Y8M3"/>
<proteinExistence type="predicted"/>